<keyword evidence="1" id="KW-0812">Transmembrane</keyword>
<feature type="transmembrane region" description="Helical" evidence="1">
    <location>
        <begin position="56"/>
        <end position="77"/>
    </location>
</feature>
<keyword evidence="1" id="KW-0472">Membrane</keyword>
<dbReference type="Proteomes" id="UP000254720">
    <property type="component" value="Unassembled WGS sequence"/>
</dbReference>
<dbReference type="EMBL" id="QQAX01000020">
    <property type="protein sequence ID" value="RDI41325.1"/>
    <property type="molecule type" value="Genomic_DNA"/>
</dbReference>
<dbReference type="OrthoDB" id="5654088at2"/>
<dbReference type="RefSeq" id="WP_114834957.1">
    <property type="nucleotide sequence ID" value="NZ_LR699114.1"/>
</dbReference>
<comment type="caution">
    <text evidence="2">The sequence shown here is derived from an EMBL/GenBank/DDBJ whole genome shotgun (WGS) entry which is preliminary data.</text>
</comment>
<name>A0A370GBZ2_9COXI</name>
<sequence>MIKQIIALIGLSILVVLSMSYAQQGMEALVSAHEWISQILTEVFSGGQAGNLARGLIALLSIPILVGLIPTVIYWIVKRSWFPYFMEIVWIVWLIQAGALMVMAR</sequence>
<evidence type="ECO:0000313" key="3">
    <source>
        <dbReference type="Proteomes" id="UP000254720"/>
    </source>
</evidence>
<keyword evidence="1" id="KW-1133">Transmembrane helix</keyword>
<reference evidence="2 3" key="1">
    <citation type="submission" date="2018-07" db="EMBL/GenBank/DDBJ databases">
        <title>Genomic Encyclopedia of Type Strains, Phase IV (KMG-IV): sequencing the most valuable type-strain genomes for metagenomic binning, comparative biology and taxonomic classification.</title>
        <authorList>
            <person name="Goeker M."/>
        </authorList>
    </citation>
    <scope>NUCLEOTIDE SEQUENCE [LARGE SCALE GENOMIC DNA]</scope>
    <source>
        <strain evidence="2 3">DSM 16500</strain>
    </source>
</reference>
<evidence type="ECO:0000313" key="2">
    <source>
        <dbReference type="EMBL" id="RDI41325.1"/>
    </source>
</evidence>
<evidence type="ECO:0000256" key="1">
    <source>
        <dbReference type="SAM" id="Phobius"/>
    </source>
</evidence>
<protein>
    <recommendedName>
        <fullName evidence="4">DUF1634 domain-containing protein</fullName>
    </recommendedName>
</protein>
<gene>
    <name evidence="2" type="ORF">C8D86_12025</name>
</gene>
<dbReference type="AlphaFoldDB" id="A0A370GBZ2"/>
<proteinExistence type="predicted"/>
<feature type="transmembrane region" description="Helical" evidence="1">
    <location>
        <begin position="84"/>
        <end position="104"/>
    </location>
</feature>
<evidence type="ECO:0008006" key="4">
    <source>
        <dbReference type="Google" id="ProtNLM"/>
    </source>
</evidence>
<keyword evidence="3" id="KW-1185">Reference proteome</keyword>
<accession>A0A370GBZ2</accession>
<organism evidence="2 3">
    <name type="scientific">Aquicella lusitana</name>
    <dbReference type="NCBI Taxonomy" id="254246"/>
    <lineage>
        <taxon>Bacteria</taxon>
        <taxon>Pseudomonadati</taxon>
        <taxon>Pseudomonadota</taxon>
        <taxon>Gammaproteobacteria</taxon>
        <taxon>Legionellales</taxon>
        <taxon>Coxiellaceae</taxon>
        <taxon>Aquicella</taxon>
    </lineage>
</organism>